<keyword evidence="8" id="KW-0963">Cytoplasm</keyword>
<accession>A0A2T0TSX8</accession>
<evidence type="ECO:0000256" key="2">
    <source>
        <dbReference type="ARBA" id="ARBA00010219"/>
    </source>
</evidence>
<dbReference type="OrthoDB" id="9805408at2"/>
<evidence type="ECO:0000256" key="9">
    <source>
        <dbReference type="PROSITE-ProRule" id="PRU10125"/>
    </source>
</evidence>
<dbReference type="HAMAP" id="MF_00197">
    <property type="entry name" value="DAP_epimerase"/>
    <property type="match status" value="1"/>
</dbReference>
<dbReference type="PANTHER" id="PTHR31689:SF0">
    <property type="entry name" value="DIAMINOPIMELATE EPIMERASE"/>
    <property type="match status" value="1"/>
</dbReference>
<dbReference type="InterPro" id="IPR001653">
    <property type="entry name" value="DAP_epimerase_DapF"/>
</dbReference>
<reference evidence="10 11" key="1">
    <citation type="submission" date="2018-03" db="EMBL/GenBank/DDBJ databases">
        <title>Genomic Encyclopedia of Archaeal and Bacterial Type Strains, Phase II (KMG-II): from individual species to whole genera.</title>
        <authorList>
            <person name="Goeker M."/>
        </authorList>
    </citation>
    <scope>NUCLEOTIDE SEQUENCE [LARGE SCALE GENOMIC DNA]</scope>
    <source>
        <strain evidence="10 11">DSM 45416</strain>
    </source>
</reference>
<dbReference type="UniPathway" id="UPA00034">
    <property type="reaction ID" value="UER00025"/>
</dbReference>
<keyword evidence="11" id="KW-1185">Reference proteome</keyword>
<dbReference type="AlphaFoldDB" id="A0A2T0TSX8"/>
<evidence type="ECO:0000313" key="11">
    <source>
        <dbReference type="Proteomes" id="UP000239210"/>
    </source>
</evidence>
<feature type="binding site" evidence="8">
    <location>
        <begin position="237"/>
        <end position="238"/>
    </location>
    <ligand>
        <name>substrate</name>
    </ligand>
</feature>
<name>A0A2T0TSX8_9ACTN</name>
<feature type="binding site" evidence="8">
    <location>
        <position position="13"/>
    </location>
    <ligand>
        <name>substrate</name>
    </ligand>
</feature>
<protein>
    <recommendedName>
        <fullName evidence="3 8">Diaminopimelate epimerase</fullName>
        <shortName evidence="8">DAP epimerase</shortName>
        <ecNumber evidence="3 8">5.1.1.7</ecNumber>
    </recommendedName>
    <alternativeName>
        <fullName evidence="8">PLP-independent amino acid racemase</fullName>
    </alternativeName>
</protein>
<proteinExistence type="inferred from homology"/>
<evidence type="ECO:0000256" key="1">
    <source>
        <dbReference type="ARBA" id="ARBA00005196"/>
    </source>
</evidence>
<evidence type="ECO:0000313" key="10">
    <source>
        <dbReference type="EMBL" id="PRY48753.1"/>
    </source>
</evidence>
<feature type="active site" description="Proton donor" evidence="8">
    <location>
        <position position="91"/>
    </location>
</feature>
<feature type="binding site" evidence="8">
    <location>
        <position position="167"/>
    </location>
    <ligand>
        <name>substrate</name>
    </ligand>
</feature>
<keyword evidence="5 8" id="KW-0457">Lysine biosynthesis</keyword>
<feature type="site" description="Could be important to modulate the pK values of the two catalytic cysteine residues" evidence="8">
    <location>
        <position position="169"/>
    </location>
</feature>
<comment type="subunit">
    <text evidence="8">Homodimer.</text>
</comment>
<evidence type="ECO:0000256" key="5">
    <source>
        <dbReference type="ARBA" id="ARBA00023154"/>
    </source>
</evidence>
<keyword evidence="4 8" id="KW-0028">Amino-acid biosynthesis</keyword>
<evidence type="ECO:0000256" key="6">
    <source>
        <dbReference type="ARBA" id="ARBA00023235"/>
    </source>
</evidence>
<dbReference type="EMBL" id="PVTG01000008">
    <property type="protein sequence ID" value="PRY48753.1"/>
    <property type="molecule type" value="Genomic_DNA"/>
</dbReference>
<sequence>MSDRFLLGHGTENDFVVLPDPDGDRWPEDRLDAALVQRLCERRSGLGGDGVLRVVRSAHVPDAPAVLGEDLGRCEWFMDHRNADGSHAEMCGNGIRLFLHVLVTEGLLDRAACADGVLVGTRGGPRRVGAGADGTYWVDMGPARPFGRGEATVSGQALGGQAVSMGNPHLVCLTDADSGIDLDALDLTRQPGFDAGLFPEGVNVEFVRVLARPAEGADAHVRLRVHERGVGETRSCGTGACATAYAALAAGSDAPQRGTVVVDVPGGRLTVDVSPETTVLHGPAVVVATGELSAEWLRS</sequence>
<comment type="catalytic activity">
    <reaction evidence="7 8">
        <text>(2S,6S)-2,6-diaminopimelate = meso-2,6-diaminopimelate</text>
        <dbReference type="Rhea" id="RHEA:15393"/>
        <dbReference type="ChEBI" id="CHEBI:57609"/>
        <dbReference type="ChEBI" id="CHEBI:57791"/>
        <dbReference type="EC" id="5.1.1.7"/>
    </reaction>
</comment>
<evidence type="ECO:0000256" key="4">
    <source>
        <dbReference type="ARBA" id="ARBA00022605"/>
    </source>
</evidence>
<comment type="function">
    <text evidence="8">Catalyzes the stereoinversion of LL-2,6-diaminopimelate (L,L-DAP) to meso-diaminopimelate (meso-DAP), a precursor of L-lysine and an essential component of the bacterial peptidoglycan.</text>
</comment>
<dbReference type="GO" id="GO:0008837">
    <property type="term" value="F:diaminopimelate epimerase activity"/>
    <property type="evidence" value="ECO:0007669"/>
    <property type="project" value="UniProtKB-UniRule"/>
</dbReference>
<dbReference type="Pfam" id="PF01678">
    <property type="entry name" value="DAP_epimerase"/>
    <property type="match status" value="2"/>
</dbReference>
<dbReference type="NCBIfam" id="TIGR00652">
    <property type="entry name" value="DapF"/>
    <property type="match status" value="1"/>
</dbReference>
<dbReference type="InterPro" id="IPR018510">
    <property type="entry name" value="DAP_epimerase_AS"/>
</dbReference>
<feature type="site" description="Could be important to modulate the pK values of the two catalytic cysteine residues" evidence="8">
    <location>
        <position position="227"/>
    </location>
</feature>
<comment type="caution">
    <text evidence="10">The sequence shown here is derived from an EMBL/GenBank/DDBJ whole genome shotgun (WGS) entry which is preliminary data.</text>
</comment>
<feature type="active site" description="Proton acceptor" evidence="8">
    <location>
        <position position="236"/>
    </location>
</feature>
<feature type="binding site" evidence="8">
    <location>
        <begin position="227"/>
        <end position="228"/>
    </location>
    <ligand>
        <name>substrate</name>
    </ligand>
</feature>
<comment type="subcellular location">
    <subcellularLocation>
        <location evidence="8">Cytoplasm</location>
    </subcellularLocation>
</comment>
<organism evidence="10 11">
    <name type="scientific">Geodermatophilus tzadiensis</name>
    <dbReference type="NCBI Taxonomy" id="1137988"/>
    <lineage>
        <taxon>Bacteria</taxon>
        <taxon>Bacillati</taxon>
        <taxon>Actinomycetota</taxon>
        <taxon>Actinomycetes</taxon>
        <taxon>Geodermatophilales</taxon>
        <taxon>Geodermatophilaceae</taxon>
        <taxon>Geodermatophilus</taxon>
    </lineage>
</organism>
<dbReference type="PROSITE" id="PS01326">
    <property type="entry name" value="DAP_EPIMERASE"/>
    <property type="match status" value="1"/>
</dbReference>
<dbReference type="Proteomes" id="UP000239210">
    <property type="component" value="Unassembled WGS sequence"/>
</dbReference>
<feature type="binding site" evidence="8">
    <location>
        <begin position="92"/>
        <end position="93"/>
    </location>
    <ligand>
        <name>substrate</name>
    </ligand>
</feature>
<evidence type="ECO:0000256" key="7">
    <source>
        <dbReference type="ARBA" id="ARBA00051712"/>
    </source>
</evidence>
<dbReference type="GO" id="GO:0005829">
    <property type="term" value="C:cytosol"/>
    <property type="evidence" value="ECO:0007669"/>
    <property type="project" value="TreeGrafter"/>
</dbReference>
<comment type="caution">
    <text evidence="8">Lacks conserved residue(s) required for the propagation of feature annotation.</text>
</comment>
<feature type="binding site" evidence="8">
    <location>
        <position position="203"/>
    </location>
    <ligand>
        <name>substrate</name>
    </ligand>
</feature>
<dbReference type="EC" id="5.1.1.7" evidence="3 8"/>
<comment type="pathway">
    <text evidence="1 8">Amino-acid biosynthesis; L-lysine biosynthesis via DAP pathway; DL-2,6-diaminopimelate from LL-2,6-diaminopimelate: step 1/1.</text>
</comment>
<comment type="similarity">
    <text evidence="2 8">Belongs to the diaminopimelate epimerase family.</text>
</comment>
<gene>
    <name evidence="8" type="primary">dapF</name>
    <name evidence="10" type="ORF">LY71_108131</name>
</gene>
<evidence type="ECO:0000256" key="3">
    <source>
        <dbReference type="ARBA" id="ARBA00013080"/>
    </source>
</evidence>
<evidence type="ECO:0000256" key="8">
    <source>
        <dbReference type="HAMAP-Rule" id="MF_00197"/>
    </source>
</evidence>
<dbReference type="RefSeq" id="WP_106277836.1">
    <property type="nucleotide sequence ID" value="NZ_PVTG01000008.1"/>
</dbReference>
<dbReference type="SUPFAM" id="SSF54506">
    <property type="entry name" value="Diaminopimelate epimerase-like"/>
    <property type="match status" value="2"/>
</dbReference>
<dbReference type="PANTHER" id="PTHR31689">
    <property type="entry name" value="DIAMINOPIMELATE EPIMERASE, CHLOROPLASTIC"/>
    <property type="match status" value="1"/>
</dbReference>
<keyword evidence="6 8" id="KW-0413">Isomerase</keyword>
<dbReference type="GO" id="GO:0009089">
    <property type="term" value="P:lysine biosynthetic process via diaminopimelate"/>
    <property type="evidence" value="ECO:0007669"/>
    <property type="project" value="UniProtKB-UniRule"/>
</dbReference>
<feature type="binding site" evidence="8">
    <location>
        <position position="82"/>
    </location>
    <ligand>
        <name>substrate</name>
    </ligand>
</feature>
<feature type="active site" evidence="9">
    <location>
        <position position="91"/>
    </location>
</feature>
<dbReference type="Gene3D" id="3.10.310.10">
    <property type="entry name" value="Diaminopimelate Epimerase, Chain A, domain 1"/>
    <property type="match status" value="2"/>
</dbReference>